<dbReference type="PROSITE" id="PS50157">
    <property type="entry name" value="ZINC_FINGER_C2H2_2"/>
    <property type="match status" value="1"/>
</dbReference>
<keyword evidence="1" id="KW-0862">Zinc</keyword>
<reference evidence="3" key="1">
    <citation type="submission" date="2024-05" db="EMBL/GenBank/DDBJ databases">
        <authorList>
            <person name="Guo T.T."/>
            <person name="Zhang Y."/>
            <person name="Kong J."/>
        </authorList>
    </citation>
    <scope>NUCLEOTIDE SEQUENCE</scope>
</reference>
<dbReference type="InterPro" id="IPR025285">
    <property type="entry name" value="DUF4145"/>
</dbReference>
<name>A0AAU7PG86_9VIRU</name>
<protein>
    <submittedName>
        <fullName evidence="3">DUF1492 domain-containing protein</fullName>
    </submittedName>
</protein>
<dbReference type="Pfam" id="PF13643">
    <property type="entry name" value="DUF4145"/>
    <property type="match status" value="1"/>
</dbReference>
<accession>A0AAU7PG86</accession>
<keyword evidence="1" id="KW-0479">Metal-binding</keyword>
<proteinExistence type="predicted"/>
<sequence>MKELVTVIQDGDIYYNKALIKLPDFCPYCLRIQKPDMVLENLIMDSTSGFDRESKNYCVMLFQCIECDRYFTQDYRILTHSNPLETVTLPTLHRPSINYPDFLKKINTVSPKFVEIYKQCIQAKNNELVELTGIGLRRAIEFLVKDYGIFMLDHSETDLTKEKISRDSLYNAIQDVFKDDTFIFDLIDESRWIGNNKTHYTDTSDDDSINEMFDFIEAAANLIVAKLTSLKARNHRNERSKKND</sequence>
<dbReference type="EMBL" id="PP779551">
    <property type="protein sequence ID" value="XBS49048.1"/>
    <property type="molecule type" value="Genomic_DNA"/>
</dbReference>
<evidence type="ECO:0000256" key="1">
    <source>
        <dbReference type="PROSITE-ProRule" id="PRU00042"/>
    </source>
</evidence>
<evidence type="ECO:0000259" key="2">
    <source>
        <dbReference type="PROSITE" id="PS50157"/>
    </source>
</evidence>
<keyword evidence="1" id="KW-0863">Zinc-finger</keyword>
<dbReference type="GO" id="GO:0008270">
    <property type="term" value="F:zinc ion binding"/>
    <property type="evidence" value="ECO:0007669"/>
    <property type="project" value="UniProtKB-KW"/>
</dbReference>
<dbReference type="InterPro" id="IPR013087">
    <property type="entry name" value="Znf_C2H2_type"/>
</dbReference>
<gene>
    <name evidence="3" type="ORF">H100020</name>
</gene>
<feature type="domain" description="C2H2-type" evidence="2">
    <location>
        <begin position="62"/>
        <end position="90"/>
    </location>
</feature>
<organism evidence="3">
    <name type="scientific">Lactiplantibacillus phage H1-Guo</name>
    <dbReference type="NCBI Taxonomy" id="3155565"/>
    <lineage>
        <taxon>Viruses</taxon>
    </lineage>
</organism>
<evidence type="ECO:0000313" key="3">
    <source>
        <dbReference type="EMBL" id="XBS49048.1"/>
    </source>
</evidence>